<organism evidence="1 2">
    <name type="scientific">Panagrolaimus sp. JU765</name>
    <dbReference type="NCBI Taxonomy" id="591449"/>
    <lineage>
        <taxon>Eukaryota</taxon>
        <taxon>Metazoa</taxon>
        <taxon>Ecdysozoa</taxon>
        <taxon>Nematoda</taxon>
        <taxon>Chromadorea</taxon>
        <taxon>Rhabditida</taxon>
        <taxon>Tylenchina</taxon>
        <taxon>Panagrolaimomorpha</taxon>
        <taxon>Panagrolaimoidea</taxon>
        <taxon>Panagrolaimidae</taxon>
        <taxon>Panagrolaimus</taxon>
    </lineage>
</organism>
<evidence type="ECO:0000313" key="2">
    <source>
        <dbReference type="WBParaSite" id="JU765_v2.g1844.t1"/>
    </source>
</evidence>
<proteinExistence type="predicted"/>
<dbReference type="WBParaSite" id="JU765_v2.g1844.t1">
    <property type="protein sequence ID" value="JU765_v2.g1844.t1"/>
    <property type="gene ID" value="JU765_v2.g1844"/>
</dbReference>
<dbReference type="Proteomes" id="UP000887576">
    <property type="component" value="Unplaced"/>
</dbReference>
<sequence length="74" mass="8745">MASLVGRLPSQVWHPPLDPGRVVGHLHGGRWCHLQRHRRTTRKTTTDGDDRPIERFHLRFDKPDDRNFIDERVV</sequence>
<reference evidence="2" key="1">
    <citation type="submission" date="2022-11" db="UniProtKB">
        <authorList>
            <consortium name="WormBaseParasite"/>
        </authorList>
    </citation>
    <scope>IDENTIFICATION</scope>
</reference>
<protein>
    <submittedName>
        <fullName evidence="2">Uncharacterized protein</fullName>
    </submittedName>
</protein>
<evidence type="ECO:0000313" key="1">
    <source>
        <dbReference type="Proteomes" id="UP000887576"/>
    </source>
</evidence>
<name>A0AC34QQI9_9BILA</name>
<accession>A0AC34QQI9</accession>